<dbReference type="GO" id="GO:0005509">
    <property type="term" value="F:calcium ion binding"/>
    <property type="evidence" value="ECO:0007669"/>
    <property type="project" value="InterPro"/>
</dbReference>
<gene>
    <name evidence="6" type="ORF">SVUK_LOCUS9771</name>
</gene>
<dbReference type="Proteomes" id="UP000270094">
    <property type="component" value="Unassembled WGS sequence"/>
</dbReference>
<keyword evidence="1 4" id="KW-0245">EGF-like domain</keyword>
<dbReference type="InterPro" id="IPR000742">
    <property type="entry name" value="EGF"/>
</dbReference>
<name>A0A3P7J2Y1_STRVU</name>
<dbReference type="SMART" id="SM00179">
    <property type="entry name" value="EGF_CA"/>
    <property type="match status" value="1"/>
</dbReference>
<dbReference type="InterPro" id="IPR051022">
    <property type="entry name" value="Notch_Cell-Fate_Det"/>
</dbReference>
<reference evidence="6 7" key="1">
    <citation type="submission" date="2018-11" db="EMBL/GenBank/DDBJ databases">
        <authorList>
            <consortium name="Pathogen Informatics"/>
        </authorList>
    </citation>
    <scope>NUCLEOTIDE SEQUENCE [LARGE SCALE GENOMIC DNA]</scope>
</reference>
<evidence type="ECO:0000313" key="7">
    <source>
        <dbReference type="Proteomes" id="UP000270094"/>
    </source>
</evidence>
<dbReference type="PROSITE" id="PS01186">
    <property type="entry name" value="EGF_2"/>
    <property type="match status" value="2"/>
</dbReference>
<dbReference type="Pfam" id="PF00008">
    <property type="entry name" value="EGF"/>
    <property type="match status" value="1"/>
</dbReference>
<accession>A0A3P7J2Y1</accession>
<evidence type="ECO:0000313" key="6">
    <source>
        <dbReference type="EMBL" id="VDM74773.1"/>
    </source>
</evidence>
<dbReference type="SMART" id="SM00181">
    <property type="entry name" value="EGF"/>
    <property type="match status" value="3"/>
</dbReference>
<dbReference type="GO" id="GO:0016020">
    <property type="term" value="C:membrane"/>
    <property type="evidence" value="ECO:0007669"/>
    <property type="project" value="UniProtKB-SubCell"/>
</dbReference>
<organism evidence="6 7">
    <name type="scientific">Strongylus vulgaris</name>
    <name type="common">Blood worm</name>
    <dbReference type="NCBI Taxonomy" id="40348"/>
    <lineage>
        <taxon>Eukaryota</taxon>
        <taxon>Metazoa</taxon>
        <taxon>Ecdysozoa</taxon>
        <taxon>Nematoda</taxon>
        <taxon>Chromadorea</taxon>
        <taxon>Rhabditida</taxon>
        <taxon>Rhabditina</taxon>
        <taxon>Rhabditomorpha</taxon>
        <taxon>Strongyloidea</taxon>
        <taxon>Strongylidae</taxon>
        <taxon>Strongylus</taxon>
    </lineage>
</organism>
<feature type="disulfide bond" evidence="4">
    <location>
        <begin position="142"/>
        <end position="151"/>
    </location>
</feature>
<sequence>MHGPSCVRDMRVQNERSVGCPPHFYDNSFSSNHLKCGCPYDVDNPSDNQAASNDPHFPLFELGSTASSQPQETRIWTVSPCAEFFCQNNGTCVVTQEGSFQAACLCRNGFIGAKCEVDVCSTVPCQNGGKCRANGGEAFCDCTPPYTGLLCESAVASCEPPCVNGECVVQNDKVACKCRQGFIGSVCNVVDVCHEDTACSMFGEEARCIIDETSFTLISSSLYNASYECRCPHPVDGGMLV</sequence>
<keyword evidence="7" id="KW-1185">Reference proteome</keyword>
<dbReference type="PROSITE" id="PS50026">
    <property type="entry name" value="EGF_3"/>
    <property type="match status" value="3"/>
</dbReference>
<comment type="caution">
    <text evidence="4">Lacks conserved residue(s) required for the propagation of feature annotation.</text>
</comment>
<dbReference type="InterPro" id="IPR001881">
    <property type="entry name" value="EGF-like_Ca-bd_dom"/>
</dbReference>
<proteinExistence type="predicted"/>
<dbReference type="Gene3D" id="2.10.25.10">
    <property type="entry name" value="Laminin"/>
    <property type="match status" value="3"/>
</dbReference>
<keyword evidence="2" id="KW-0677">Repeat</keyword>
<dbReference type="SUPFAM" id="SSF57196">
    <property type="entry name" value="EGF/Laminin"/>
    <property type="match status" value="3"/>
</dbReference>
<feature type="domain" description="EGF-like" evidence="5">
    <location>
        <begin position="116"/>
        <end position="152"/>
    </location>
</feature>
<feature type="domain" description="EGF-like" evidence="5">
    <location>
        <begin position="77"/>
        <end position="113"/>
    </location>
</feature>
<dbReference type="EMBL" id="UYYB01094631">
    <property type="protein sequence ID" value="VDM74773.1"/>
    <property type="molecule type" value="Genomic_DNA"/>
</dbReference>
<feature type="disulfide bond" evidence="4">
    <location>
        <begin position="178"/>
        <end position="187"/>
    </location>
</feature>
<evidence type="ECO:0000256" key="1">
    <source>
        <dbReference type="ARBA" id="ARBA00022536"/>
    </source>
</evidence>
<dbReference type="PANTHER" id="PTHR24049">
    <property type="entry name" value="CRUMBS FAMILY MEMBER"/>
    <property type="match status" value="1"/>
</dbReference>
<evidence type="ECO:0000256" key="2">
    <source>
        <dbReference type="ARBA" id="ARBA00022737"/>
    </source>
</evidence>
<dbReference type="OrthoDB" id="283575at2759"/>
<evidence type="ECO:0000259" key="5">
    <source>
        <dbReference type="PROSITE" id="PS50026"/>
    </source>
</evidence>
<evidence type="ECO:0000256" key="4">
    <source>
        <dbReference type="PROSITE-ProRule" id="PRU00076"/>
    </source>
</evidence>
<evidence type="ECO:0000256" key="3">
    <source>
        <dbReference type="ARBA" id="ARBA00023157"/>
    </source>
</evidence>
<dbReference type="PROSITE" id="PS00022">
    <property type="entry name" value="EGF_1"/>
    <property type="match status" value="2"/>
</dbReference>
<dbReference type="AlphaFoldDB" id="A0A3P7J2Y1"/>
<feature type="domain" description="EGF-like" evidence="5">
    <location>
        <begin position="154"/>
        <end position="188"/>
    </location>
</feature>
<protein>
    <recommendedName>
        <fullName evidence="5">EGF-like domain-containing protein</fullName>
    </recommendedName>
</protein>
<keyword evidence="3 4" id="KW-1015">Disulfide bond</keyword>